<evidence type="ECO:0000259" key="1">
    <source>
        <dbReference type="Pfam" id="PF13480"/>
    </source>
</evidence>
<dbReference type="OrthoDB" id="1113003at2"/>
<dbReference type="Pfam" id="PF13480">
    <property type="entry name" value="Acetyltransf_6"/>
    <property type="match status" value="1"/>
</dbReference>
<name>A0A3B7MU86_9BACT</name>
<dbReference type="InterPro" id="IPR016181">
    <property type="entry name" value="Acyl_CoA_acyltransferase"/>
</dbReference>
<keyword evidence="3" id="KW-1185">Reference proteome</keyword>
<gene>
    <name evidence="2" type="ORF">D3H65_14875</name>
</gene>
<dbReference type="Gene3D" id="3.40.630.30">
    <property type="match status" value="1"/>
</dbReference>
<dbReference type="KEGG" id="pseg:D3H65_14875"/>
<dbReference type="EMBL" id="CP032157">
    <property type="protein sequence ID" value="AXY75185.1"/>
    <property type="molecule type" value="Genomic_DNA"/>
</dbReference>
<sequence>MSNHSIQYLQRAQIDTVKWDNCLAAAPNGLIYGYSFYLDRMAVDWDALVLNDYEAVMPLPWKKKWGTSYLAHPPITASLGIFGTAVTPALTGLFIQAIPPRFKLVDLLLNPANFLPTSQLQSIRNNYVLDLQSTYADIYSHYRNNVRRNIKKAQQLNCRYAVGIQVEEVIRLAHWQIQQQATNIGEEDYAHFKDLFHYLLSNQAAEACGVYTPNDELVASCVWFYSKARAYYILVGNHPNGKTLGASHYLIDRFIEAHAGQELILDFEGSDIASLAFFYSSFGAVNEAYPALQFQRLPWWLQWKSKGYPKINS</sequence>
<dbReference type="Proteomes" id="UP000263900">
    <property type="component" value="Chromosome"/>
</dbReference>
<dbReference type="InterPro" id="IPR038740">
    <property type="entry name" value="BioF2-like_GNAT_dom"/>
</dbReference>
<proteinExistence type="predicted"/>
<dbReference type="RefSeq" id="WP_119051066.1">
    <property type="nucleotide sequence ID" value="NZ_CP032157.1"/>
</dbReference>
<protein>
    <submittedName>
        <fullName evidence="2">GNAT family N-acetyltransferase</fullName>
    </submittedName>
</protein>
<dbReference type="AlphaFoldDB" id="A0A3B7MU86"/>
<reference evidence="2 3" key="1">
    <citation type="submission" date="2018-09" db="EMBL/GenBank/DDBJ databases">
        <title>Genome sequencing of strain 6GH32-13.</title>
        <authorList>
            <person name="Weon H.-Y."/>
            <person name="Heo J."/>
            <person name="Kwon S.-W."/>
        </authorList>
    </citation>
    <scope>NUCLEOTIDE SEQUENCE [LARGE SCALE GENOMIC DNA]</scope>
    <source>
        <strain evidence="2 3">5GH32-13</strain>
    </source>
</reference>
<feature type="domain" description="BioF2-like acetyltransferase" evidence="1">
    <location>
        <begin position="141"/>
        <end position="262"/>
    </location>
</feature>
<organism evidence="2 3">
    <name type="scientific">Paraflavitalea soli</name>
    <dbReference type="NCBI Taxonomy" id="2315862"/>
    <lineage>
        <taxon>Bacteria</taxon>
        <taxon>Pseudomonadati</taxon>
        <taxon>Bacteroidota</taxon>
        <taxon>Chitinophagia</taxon>
        <taxon>Chitinophagales</taxon>
        <taxon>Chitinophagaceae</taxon>
        <taxon>Paraflavitalea</taxon>
    </lineage>
</organism>
<dbReference type="SUPFAM" id="SSF55729">
    <property type="entry name" value="Acyl-CoA N-acyltransferases (Nat)"/>
    <property type="match status" value="1"/>
</dbReference>
<accession>A0A3B7MU86</accession>
<evidence type="ECO:0000313" key="3">
    <source>
        <dbReference type="Proteomes" id="UP000263900"/>
    </source>
</evidence>
<evidence type="ECO:0000313" key="2">
    <source>
        <dbReference type="EMBL" id="AXY75185.1"/>
    </source>
</evidence>
<keyword evidence="2" id="KW-0808">Transferase</keyword>
<dbReference type="GO" id="GO:0016740">
    <property type="term" value="F:transferase activity"/>
    <property type="evidence" value="ECO:0007669"/>
    <property type="project" value="UniProtKB-KW"/>
</dbReference>